<protein>
    <submittedName>
        <fullName evidence="2">PHP domain-containing protein</fullName>
    </submittedName>
</protein>
<dbReference type="Gene3D" id="1.10.150.650">
    <property type="match status" value="1"/>
</dbReference>
<dbReference type="EMBL" id="JACOOY010000026">
    <property type="protein sequence ID" value="MBC5666314.1"/>
    <property type="molecule type" value="Genomic_DNA"/>
</dbReference>
<evidence type="ECO:0000313" key="3">
    <source>
        <dbReference type="Proteomes" id="UP000647235"/>
    </source>
</evidence>
<dbReference type="InterPro" id="IPR016195">
    <property type="entry name" value="Pol/histidinol_Pase-like"/>
</dbReference>
<dbReference type="InterPro" id="IPR003141">
    <property type="entry name" value="Pol/His_phosphatase_N"/>
</dbReference>
<gene>
    <name evidence="2" type="ORF">H8S07_13870</name>
</gene>
<feature type="domain" description="Polymerase/histidinol phosphatase N-terminal" evidence="1">
    <location>
        <begin position="18"/>
        <end position="83"/>
    </location>
</feature>
<proteinExistence type="predicted"/>
<name>A0ABR7EYD3_9FIRM</name>
<dbReference type="SMART" id="SM00481">
    <property type="entry name" value="POLIIIAc"/>
    <property type="match status" value="1"/>
</dbReference>
<dbReference type="InterPro" id="IPR004013">
    <property type="entry name" value="PHP_dom"/>
</dbReference>
<dbReference type="PANTHER" id="PTHR42924">
    <property type="entry name" value="EXONUCLEASE"/>
    <property type="match status" value="1"/>
</dbReference>
<evidence type="ECO:0000313" key="2">
    <source>
        <dbReference type="EMBL" id="MBC5666314.1"/>
    </source>
</evidence>
<accession>A0ABR7EYD3</accession>
<organism evidence="2 3">
    <name type="scientific">Dorea hominis</name>
    <dbReference type="NCBI Taxonomy" id="2763040"/>
    <lineage>
        <taxon>Bacteria</taxon>
        <taxon>Bacillati</taxon>
        <taxon>Bacillota</taxon>
        <taxon>Clostridia</taxon>
        <taxon>Lachnospirales</taxon>
        <taxon>Lachnospiraceae</taxon>
        <taxon>Dorea</taxon>
    </lineage>
</organism>
<sequence>MSEKQNIIKNELTAANPCDLHVHTTHSDASRTVAQVIEYAAMIGLKYIAITDHDTMAGVDEAVELGGKLGVHVVPGVEMSTLDEESGRNVHLLCYLPKDRQMIDGFLENTLKWRREQKLEMARRVHEIYPLVTPELVESYAKDSESIYECHVMQPLCDFGYTNVAIGELMSSLISSKGSCYVPKRYPTTLEAATVIREAGGVPVVAHAEQFDSFELIERYAKEGLLAGVEVWHPRNGTESRQRLLEIAKKYELLTTGGSDFHGQYTKKPHPLGFCGCEIADAEAMLARK</sequence>
<dbReference type="CDD" id="cd07438">
    <property type="entry name" value="PHP_HisPPase_AMP"/>
    <property type="match status" value="1"/>
</dbReference>
<dbReference type="PANTHER" id="PTHR42924:SF3">
    <property type="entry name" value="POLYMERASE_HISTIDINOL PHOSPHATASE N-TERMINAL DOMAIN-CONTAINING PROTEIN"/>
    <property type="match status" value="1"/>
</dbReference>
<evidence type="ECO:0000259" key="1">
    <source>
        <dbReference type="SMART" id="SM00481"/>
    </source>
</evidence>
<dbReference type="SUPFAM" id="SSF89550">
    <property type="entry name" value="PHP domain-like"/>
    <property type="match status" value="1"/>
</dbReference>
<comment type="caution">
    <text evidence="2">The sequence shown here is derived from an EMBL/GenBank/DDBJ whole genome shotgun (WGS) entry which is preliminary data.</text>
</comment>
<reference evidence="2 3" key="1">
    <citation type="submission" date="2020-08" db="EMBL/GenBank/DDBJ databases">
        <title>Genome public.</title>
        <authorList>
            <person name="Liu C."/>
            <person name="Sun Q."/>
        </authorList>
    </citation>
    <scope>NUCLEOTIDE SEQUENCE [LARGE SCALE GENOMIC DNA]</scope>
    <source>
        <strain evidence="2 3">NSJ-36</strain>
    </source>
</reference>
<dbReference type="InterPro" id="IPR052018">
    <property type="entry name" value="PHP_domain"/>
</dbReference>
<dbReference type="Pfam" id="PF02811">
    <property type="entry name" value="PHP"/>
    <property type="match status" value="1"/>
</dbReference>
<dbReference type="Gene3D" id="3.20.20.140">
    <property type="entry name" value="Metal-dependent hydrolases"/>
    <property type="match status" value="1"/>
</dbReference>
<dbReference type="RefSeq" id="WP_186856234.1">
    <property type="nucleotide sequence ID" value="NZ_JACOOY010000026.1"/>
</dbReference>
<dbReference type="Proteomes" id="UP000647235">
    <property type="component" value="Unassembled WGS sequence"/>
</dbReference>
<keyword evidence="3" id="KW-1185">Reference proteome</keyword>